<comment type="caution">
    <text evidence="1">The sequence shown here is derived from an EMBL/GenBank/DDBJ whole genome shotgun (WGS) entry which is preliminary data.</text>
</comment>
<accession>A0ABW3I1U2</accession>
<organism evidence="1 2">
    <name type="scientific">Pseudofulvibacter geojedonensis</name>
    <dbReference type="NCBI Taxonomy" id="1123758"/>
    <lineage>
        <taxon>Bacteria</taxon>
        <taxon>Pseudomonadati</taxon>
        <taxon>Bacteroidota</taxon>
        <taxon>Flavobacteriia</taxon>
        <taxon>Flavobacteriales</taxon>
        <taxon>Flavobacteriaceae</taxon>
        <taxon>Pseudofulvibacter</taxon>
    </lineage>
</organism>
<protein>
    <recommendedName>
        <fullName evidence="3">Adenylosuccinate lyase</fullName>
    </recommendedName>
</protein>
<dbReference type="EMBL" id="JBHTJM010000006">
    <property type="protein sequence ID" value="MFD0963562.1"/>
    <property type="molecule type" value="Genomic_DNA"/>
</dbReference>
<sequence length="187" mass="22062">MTLSDLQFDIEKVNHSKASRAHAVNLVVDHLEVIPELVDRAFSDEKNHFKYCWWLEFLNRQHIEVLCPYMEIILEKAQHLTNQSAIRPIAKIIETFVLNNYSKNPNNFVRDMMTSTIKEMMVSRGFEWLIDDQLKVAPRAYSMTSLYHLGKDIDWVHEELKLVIEQNYAHESVAYQARGRMILKKLK</sequence>
<evidence type="ECO:0008006" key="3">
    <source>
        <dbReference type="Google" id="ProtNLM"/>
    </source>
</evidence>
<evidence type="ECO:0000313" key="1">
    <source>
        <dbReference type="EMBL" id="MFD0963562.1"/>
    </source>
</evidence>
<dbReference type="Proteomes" id="UP001596997">
    <property type="component" value="Unassembled WGS sequence"/>
</dbReference>
<keyword evidence="2" id="KW-1185">Reference proteome</keyword>
<name>A0ABW3I1U2_9FLAO</name>
<gene>
    <name evidence="1" type="ORF">ACFQ1O_06070</name>
</gene>
<reference evidence="2" key="1">
    <citation type="journal article" date="2019" name="Int. J. Syst. Evol. Microbiol.">
        <title>The Global Catalogue of Microorganisms (GCM) 10K type strain sequencing project: providing services to taxonomists for standard genome sequencing and annotation.</title>
        <authorList>
            <consortium name="The Broad Institute Genomics Platform"/>
            <consortium name="The Broad Institute Genome Sequencing Center for Infectious Disease"/>
            <person name="Wu L."/>
            <person name="Ma J."/>
        </authorList>
    </citation>
    <scope>NUCLEOTIDE SEQUENCE [LARGE SCALE GENOMIC DNA]</scope>
    <source>
        <strain evidence="2">CCUG 62114</strain>
    </source>
</reference>
<evidence type="ECO:0000313" key="2">
    <source>
        <dbReference type="Proteomes" id="UP001596997"/>
    </source>
</evidence>
<proteinExistence type="predicted"/>